<reference evidence="3" key="1">
    <citation type="submission" date="2008-12" db="EMBL/GenBank/DDBJ databases">
        <title>Annotation of Streptomyces ghanaensis ATCC 14672.</title>
        <authorList>
            <consortium name="The Broad Institute Genome Sequencing Platform"/>
            <consortium name="Broad Institute Microbial Sequencing Center"/>
            <person name="Fischbach M."/>
            <person name="Ward D."/>
            <person name="Young S."/>
            <person name="Kodira C.D."/>
            <person name="Zeng Q."/>
            <person name="Koehrsen M."/>
            <person name="Godfrey P."/>
            <person name="Alvarado L."/>
            <person name="Berlin A.M."/>
            <person name="Borenstein D."/>
            <person name="Chen Z."/>
            <person name="Engels R."/>
            <person name="Freedman E."/>
            <person name="Gellesch M."/>
            <person name="Goldberg J."/>
            <person name="Griggs A."/>
            <person name="Gujja S."/>
            <person name="Heiman D.I."/>
            <person name="Hepburn T.A."/>
            <person name="Howarth C."/>
            <person name="Jen D."/>
            <person name="Larson L."/>
            <person name="Lewis B."/>
            <person name="Mehta T."/>
            <person name="Park D."/>
            <person name="Pearson M."/>
            <person name="Roberts A."/>
            <person name="Saif S."/>
            <person name="Shea T.D."/>
            <person name="Shenoy N."/>
            <person name="Sisk P."/>
            <person name="Stolte C."/>
            <person name="Sykes S.N."/>
            <person name="Walk T."/>
            <person name="White J."/>
            <person name="Yandava C."/>
            <person name="Straight P."/>
            <person name="Clardy J."/>
            <person name="Hung D."/>
            <person name="Kolter R."/>
            <person name="Mekalanos J."/>
            <person name="Walker S."/>
            <person name="Walsh C.T."/>
            <person name="Wieland B.L.C."/>
            <person name="Ilzarbe M."/>
            <person name="Galagan J."/>
            <person name="Nusbaum C."/>
            <person name="Birren B."/>
        </authorList>
    </citation>
    <scope>NUCLEOTIDE SEQUENCE [LARGE SCALE GENOMIC DNA]</scope>
    <source>
        <strain evidence="3">ATCC 14672 / DSM 40746 / JCM 4963 / KCTC 9882 / NRRL B-12104 / FH 1290</strain>
    </source>
</reference>
<dbReference type="Proteomes" id="UP000003824">
    <property type="component" value="Unassembled WGS sequence"/>
</dbReference>
<evidence type="ECO:0000313" key="2">
    <source>
        <dbReference type="EMBL" id="EFE66217.2"/>
    </source>
</evidence>
<dbReference type="EMBL" id="DS999641">
    <property type="protein sequence ID" value="EFE66217.2"/>
    <property type="molecule type" value="Genomic_DNA"/>
</dbReference>
<evidence type="ECO:0000313" key="3">
    <source>
        <dbReference type="Proteomes" id="UP000003824"/>
    </source>
</evidence>
<protein>
    <submittedName>
        <fullName evidence="2">Predicted protein</fullName>
    </submittedName>
</protein>
<dbReference type="AlphaFoldDB" id="D6A8Z9"/>
<name>D6A8Z9_STRV1</name>
<organism evidence="2 3">
    <name type="scientific">Streptomyces viridosporus (strain ATCC 14672 / DSM 40746 / JCM 4963 / KCTC 9882 / NRRL B-12104 / FH 1290)</name>
    <name type="common">Streptomyces ghanaensis</name>
    <dbReference type="NCBI Taxonomy" id="566461"/>
    <lineage>
        <taxon>Bacteria</taxon>
        <taxon>Bacillati</taxon>
        <taxon>Actinomycetota</taxon>
        <taxon>Actinomycetes</taxon>
        <taxon>Kitasatosporales</taxon>
        <taxon>Streptomycetaceae</taxon>
        <taxon>Streptomyces</taxon>
    </lineage>
</organism>
<sequence length="73" mass="7877">MIEHGLTPGEPEGGPSAQPQLITGGRLVDQHSDLLLSCRRWAALVIVERPSTARGGPGRALMREHRIRSSILA</sequence>
<gene>
    <name evidence="2" type="ORF">SSFG_01470</name>
</gene>
<evidence type="ECO:0000256" key="1">
    <source>
        <dbReference type="SAM" id="MobiDB-lite"/>
    </source>
</evidence>
<accession>D6A8Z9</accession>
<proteinExistence type="predicted"/>
<feature type="region of interest" description="Disordered" evidence="1">
    <location>
        <begin position="1"/>
        <end position="23"/>
    </location>
</feature>